<sequence length="417" mass="45681">MDSKVVGAWVVHHANKLQTVSHQPQYSEIEYAGKLGKLMSAITSDNRRILPKNHVESLAVSANIDKYSVDSFLQKLSEHKLVDVSDGNVSVIGLTSSAVLSHVDNIFKGLSPSNNQKAVIELAELSSGRPRTGAELKEYLGDTYKISSANVTQLMSDSEGIGFIDYEPLSDKENLYYNGNIFRRDNPVKVHRVLSALNQSEIHLTNQINGELKIKGCLNVEYVKRVLGENLFTKLAIVGLYDINVVSNSSEQAGFVTLPSAFTKYTDPLVDDAFDLAKAFVSSITYGMTKSYWERGKIQDVTLLVGALIRGNEIGPVPAIGQDYRILELKGVVAVRQGEKNGRRGPMMRLLKKEIGELALKVLTEGTASEDALTELTGSSVTSYTGPETNRIKIKKDIDIHPNVKLGLLDALRTGGM</sequence>
<evidence type="ECO:0000313" key="2">
    <source>
        <dbReference type="Proteomes" id="UP000829384"/>
    </source>
</evidence>
<name>A0ABS9QYB8_9GAMM</name>
<organism evidence="1 2">
    <name type="scientific">Shewanella cutis</name>
    <dbReference type="NCBI Taxonomy" id="2766780"/>
    <lineage>
        <taxon>Bacteria</taxon>
        <taxon>Pseudomonadati</taxon>
        <taxon>Pseudomonadota</taxon>
        <taxon>Gammaproteobacteria</taxon>
        <taxon>Alteromonadales</taxon>
        <taxon>Shewanellaceae</taxon>
        <taxon>Shewanella</taxon>
    </lineage>
</organism>
<dbReference type="EMBL" id="JACSDI010000012">
    <property type="protein sequence ID" value="MCG9965192.1"/>
    <property type="molecule type" value="Genomic_DNA"/>
</dbReference>
<keyword evidence="2" id="KW-1185">Reference proteome</keyword>
<reference evidence="1 2" key="1">
    <citation type="submission" date="2020-08" db="EMBL/GenBank/DDBJ databases">
        <title>Whole genome sequence of Shewanella sp strain PS-2.</title>
        <authorList>
            <person name="Das S.K."/>
        </authorList>
    </citation>
    <scope>NUCLEOTIDE SEQUENCE [LARGE SCALE GENOMIC DNA]</scope>
    <source>
        <strain evidence="1 2">PS-2</strain>
    </source>
</reference>
<protein>
    <submittedName>
        <fullName evidence="1">Uncharacterized protein</fullName>
    </submittedName>
</protein>
<comment type="caution">
    <text evidence="1">The sequence shown here is derived from an EMBL/GenBank/DDBJ whole genome shotgun (WGS) entry which is preliminary data.</text>
</comment>
<accession>A0ABS9QYB8</accession>
<dbReference type="Proteomes" id="UP000829384">
    <property type="component" value="Unassembled WGS sequence"/>
</dbReference>
<proteinExistence type="predicted"/>
<dbReference type="RefSeq" id="WP_240131705.1">
    <property type="nucleotide sequence ID" value="NZ_JACSDI010000012.1"/>
</dbReference>
<gene>
    <name evidence="1" type="ORF">H9J30_14900</name>
</gene>
<evidence type="ECO:0000313" key="1">
    <source>
        <dbReference type="EMBL" id="MCG9965192.1"/>
    </source>
</evidence>